<proteinExistence type="predicted"/>
<feature type="region of interest" description="Disordered" evidence="2">
    <location>
        <begin position="1"/>
        <end position="20"/>
    </location>
</feature>
<feature type="compositionally biased region" description="Basic and acidic residues" evidence="2">
    <location>
        <begin position="1"/>
        <end position="16"/>
    </location>
</feature>
<dbReference type="PANTHER" id="PTHR46082:SF6">
    <property type="entry name" value="AAA+ ATPASE DOMAIN-CONTAINING PROTEIN-RELATED"/>
    <property type="match status" value="1"/>
</dbReference>
<protein>
    <submittedName>
        <fullName evidence="4">FxSxx-COOH system tetratricopeptide repeat protein</fullName>
    </submittedName>
</protein>
<keyword evidence="1" id="KW-0175">Coiled coil</keyword>
<dbReference type="Pfam" id="PF13676">
    <property type="entry name" value="TIR_2"/>
    <property type="match status" value="1"/>
</dbReference>
<keyword evidence="5" id="KW-1185">Reference proteome</keyword>
<feature type="coiled-coil region" evidence="1">
    <location>
        <begin position="215"/>
        <end position="311"/>
    </location>
</feature>
<evidence type="ECO:0000313" key="5">
    <source>
        <dbReference type="Proteomes" id="UP001597023"/>
    </source>
</evidence>
<dbReference type="Pfam" id="PF13374">
    <property type="entry name" value="TPR_10"/>
    <property type="match status" value="3"/>
</dbReference>
<accession>A0ABW2WFT1</accession>
<feature type="region of interest" description="Disordered" evidence="2">
    <location>
        <begin position="1221"/>
        <end position="1248"/>
    </location>
</feature>
<sequence length="1248" mass="135691">MDERPGRDDTGEAREPDEMDEVVTGELVSYEEDVRAVAVGIRLSPLAEDLPGERRQLAVALRRCFVELRISVRGYAARRSYSASSVSRYLSGETVAPDHFVTGLMEDLGSRLGRPMSPEARRRLTSLQRAALKATDTRAWHIQDLEDKLAAALQEADVARTQADAVAVALHAERERAAGLEAERQELAQAVAAHGATEVQLEVLRAEQHRVGDERDALRQRVADLETALEVAERRVARAEQRCAELEQELLAADEAAAAEERHEEQRAQQARERQERELELLRAEVERLRAEEERRHAEVARAQAADAEEREPEVVDGPSVLDTLTRQWADVADQADIAVLHSPADTDIAAAIRQRLLERGLRVTRQALNPRSDISLTAQLRVPLVTTARVILVLSASCFRVSRHPDEEWRAAFSQLTARGNARFAAVHVGAGPLPRVAVGLAAVDGRDVTVDALERELLARLGLPDVGGRGTREADVLRDAPQRNALFTGRASALSAVRAGLRERGLVTVCGMPGVGKTELAIEYLHRFQAEYDAVWWVPAESWTEFQQRLAGEGGRWLVVVDGADEPVSVGGFHAAGRHVLITSRDSWWGIDGGALVPLPVFERQDSVAFLMSRVLGLSETDADQLAEAMGDLPLALDQSARSLTDTGLSVVEYLSLLENTAQHATGSSPDDPDPVTRVYDDLFHHIPGSLPLLGVFAAFSAGSLPRWLLEKVLDDSERYDRALVQLDRYGLASVEPDTAEGAGESLRIPPVVRRLALARLSPEDKRACAEVARQAVLASHPGRPSDPARWRRYAEIVPHLAGTGVLSSAEPGARHLVLDSLTYLRMAGRYGDGVRLAKAAVPAARHWPAPDARELSLRHAALLRAVGDHRRAAGLDREVVKELGTETSEAAFAAVCGLAADLRGLGRYREALGIARGAAARAERRFGQDSEVAVDAPSGLAFSLRLAGEYDGAKDVDRRALNLCRSMLGARHPVTLRQTTSYAIDLRMMGEYAAAGEVLTTNLQDLVALLGPDHPHTLRAERQLALWAYRDQGRKTKDSPFTSLLHLCEDVLGATHPETLAVAMDLSCYDRAEGDVRAASENARDLVDAYRTAYGDDHPFTAGALGNLSLALSATGAHAEALRLGADALTRMTETVGRDHPWTLGCALNVSALRGLDSDPEGAAALSHDTAARAVKTLGRFHPLALSTAIAVAADWRALGRRADAEALERKAVSDLADDLGDEHPRTRAARTRTRPLWDFEPQPS</sequence>
<evidence type="ECO:0000256" key="1">
    <source>
        <dbReference type="SAM" id="Coils"/>
    </source>
</evidence>
<dbReference type="Gene3D" id="3.40.50.300">
    <property type="entry name" value="P-loop containing nucleotide triphosphate hydrolases"/>
    <property type="match status" value="1"/>
</dbReference>
<feature type="domain" description="TIR" evidence="3">
    <location>
        <begin position="338"/>
        <end position="449"/>
    </location>
</feature>
<dbReference type="Gene3D" id="1.25.40.10">
    <property type="entry name" value="Tetratricopeptide repeat domain"/>
    <property type="match status" value="2"/>
</dbReference>
<dbReference type="RefSeq" id="WP_381612379.1">
    <property type="nucleotide sequence ID" value="NZ_JBHTEB010000001.1"/>
</dbReference>
<dbReference type="InterPro" id="IPR000157">
    <property type="entry name" value="TIR_dom"/>
</dbReference>
<dbReference type="SUPFAM" id="SSF52540">
    <property type="entry name" value="P-loop containing nucleoside triphosphate hydrolases"/>
    <property type="match status" value="1"/>
</dbReference>
<dbReference type="InterPro" id="IPR011990">
    <property type="entry name" value="TPR-like_helical_dom_sf"/>
</dbReference>
<dbReference type="PANTHER" id="PTHR46082">
    <property type="entry name" value="ATP/GTP-BINDING PROTEIN-RELATED"/>
    <property type="match status" value="1"/>
</dbReference>
<evidence type="ECO:0000256" key="2">
    <source>
        <dbReference type="SAM" id="MobiDB-lite"/>
    </source>
</evidence>
<dbReference type="InterPro" id="IPR027417">
    <property type="entry name" value="P-loop_NTPase"/>
</dbReference>
<dbReference type="SUPFAM" id="SSF48452">
    <property type="entry name" value="TPR-like"/>
    <property type="match status" value="1"/>
</dbReference>
<dbReference type="InterPro" id="IPR053137">
    <property type="entry name" value="NLR-like"/>
</dbReference>
<dbReference type="Proteomes" id="UP001597023">
    <property type="component" value="Unassembled WGS sequence"/>
</dbReference>
<evidence type="ECO:0000259" key="3">
    <source>
        <dbReference type="Pfam" id="PF13676"/>
    </source>
</evidence>
<organism evidence="4 5">
    <name type="scientific">Streptomyces flavalbus</name>
    <dbReference type="NCBI Taxonomy" id="2665155"/>
    <lineage>
        <taxon>Bacteria</taxon>
        <taxon>Bacillati</taxon>
        <taxon>Actinomycetota</taxon>
        <taxon>Actinomycetes</taxon>
        <taxon>Kitasatosporales</taxon>
        <taxon>Streptomycetaceae</taxon>
        <taxon>Streptomyces</taxon>
    </lineage>
</organism>
<comment type="caution">
    <text evidence="4">The sequence shown here is derived from an EMBL/GenBank/DDBJ whole genome shotgun (WGS) entry which is preliminary data.</text>
</comment>
<name>A0ABW2WFT1_9ACTN</name>
<feature type="coiled-coil region" evidence="1">
    <location>
        <begin position="142"/>
        <end position="190"/>
    </location>
</feature>
<evidence type="ECO:0000313" key="4">
    <source>
        <dbReference type="EMBL" id="MFD0317260.1"/>
    </source>
</evidence>
<dbReference type="NCBIfam" id="NF040586">
    <property type="entry name" value="FxSxx_TPR"/>
    <property type="match status" value="1"/>
</dbReference>
<dbReference type="EMBL" id="JBHTEB010000001">
    <property type="protein sequence ID" value="MFD0317260.1"/>
    <property type="molecule type" value="Genomic_DNA"/>
</dbReference>
<reference evidence="5" key="1">
    <citation type="journal article" date="2019" name="Int. J. Syst. Evol. Microbiol.">
        <title>The Global Catalogue of Microorganisms (GCM) 10K type strain sequencing project: providing services to taxonomists for standard genome sequencing and annotation.</title>
        <authorList>
            <consortium name="The Broad Institute Genomics Platform"/>
            <consortium name="The Broad Institute Genome Sequencing Center for Infectious Disease"/>
            <person name="Wu L."/>
            <person name="Ma J."/>
        </authorList>
    </citation>
    <scope>NUCLEOTIDE SEQUENCE [LARGE SCALE GENOMIC DNA]</scope>
    <source>
        <strain evidence="5">CGMCC 4.7400</strain>
    </source>
</reference>
<gene>
    <name evidence="4" type="primary">fxsT</name>
    <name evidence="4" type="ORF">ACFQZ6_24165</name>
</gene>